<dbReference type="AlphaFoldDB" id="A0A0A8ZDB3"/>
<accession>A0A0A8ZDB3</accession>
<proteinExistence type="predicted"/>
<organism evidence="1">
    <name type="scientific">Arundo donax</name>
    <name type="common">Giant reed</name>
    <name type="synonym">Donax arundinaceus</name>
    <dbReference type="NCBI Taxonomy" id="35708"/>
    <lineage>
        <taxon>Eukaryota</taxon>
        <taxon>Viridiplantae</taxon>
        <taxon>Streptophyta</taxon>
        <taxon>Embryophyta</taxon>
        <taxon>Tracheophyta</taxon>
        <taxon>Spermatophyta</taxon>
        <taxon>Magnoliopsida</taxon>
        <taxon>Liliopsida</taxon>
        <taxon>Poales</taxon>
        <taxon>Poaceae</taxon>
        <taxon>PACMAD clade</taxon>
        <taxon>Arundinoideae</taxon>
        <taxon>Arundineae</taxon>
        <taxon>Arundo</taxon>
    </lineage>
</organism>
<reference evidence="1" key="1">
    <citation type="submission" date="2014-09" db="EMBL/GenBank/DDBJ databases">
        <authorList>
            <person name="Magalhaes I.L.F."/>
            <person name="Oliveira U."/>
            <person name="Santos F.R."/>
            <person name="Vidigal T.H.D.A."/>
            <person name="Brescovit A.D."/>
            <person name="Santos A.J."/>
        </authorList>
    </citation>
    <scope>NUCLEOTIDE SEQUENCE</scope>
    <source>
        <tissue evidence="1">Shoot tissue taken approximately 20 cm above the soil surface</tissue>
    </source>
</reference>
<sequence length="36" mass="4242">MQNLMNHDLRVSWSHSEFTIGRLAFAASKDINYHHN</sequence>
<reference evidence="1" key="2">
    <citation type="journal article" date="2015" name="Data Brief">
        <title>Shoot transcriptome of the giant reed, Arundo donax.</title>
        <authorList>
            <person name="Barrero R.A."/>
            <person name="Guerrero F.D."/>
            <person name="Moolhuijzen P."/>
            <person name="Goolsby J.A."/>
            <person name="Tidwell J."/>
            <person name="Bellgard S.E."/>
            <person name="Bellgard M.I."/>
        </authorList>
    </citation>
    <scope>NUCLEOTIDE SEQUENCE</scope>
    <source>
        <tissue evidence="1">Shoot tissue taken approximately 20 cm above the soil surface</tissue>
    </source>
</reference>
<protein>
    <submittedName>
        <fullName evidence="1">Uncharacterized protein</fullName>
    </submittedName>
</protein>
<name>A0A0A8ZDB3_ARUDO</name>
<evidence type="ECO:0000313" key="1">
    <source>
        <dbReference type="EMBL" id="JAD32867.1"/>
    </source>
</evidence>
<dbReference type="EMBL" id="GBRH01265028">
    <property type="protein sequence ID" value="JAD32867.1"/>
    <property type="molecule type" value="Transcribed_RNA"/>
</dbReference>